<reference evidence="5" key="1">
    <citation type="submission" date="2020-04" db="EMBL/GenBank/DDBJ databases">
        <title>Analysis of mating type loci in Filobasidium floriforme.</title>
        <authorList>
            <person name="Nowrousian M."/>
        </authorList>
    </citation>
    <scope>NUCLEOTIDE SEQUENCE</scope>
    <source>
        <strain evidence="5">CBS 6242</strain>
    </source>
</reference>
<dbReference type="Proteomes" id="UP000812966">
    <property type="component" value="Unassembled WGS sequence"/>
</dbReference>
<dbReference type="PANTHER" id="PTHR10845">
    <property type="entry name" value="REGULATOR OF G PROTEIN SIGNALING"/>
    <property type="match status" value="1"/>
</dbReference>
<accession>A0A8K0NT42</accession>
<dbReference type="SMART" id="SM00315">
    <property type="entry name" value="RGS"/>
    <property type="match status" value="1"/>
</dbReference>
<feature type="compositionally biased region" description="Low complexity" evidence="2">
    <location>
        <begin position="340"/>
        <end position="356"/>
    </location>
</feature>
<feature type="region of interest" description="Disordered" evidence="2">
    <location>
        <begin position="339"/>
        <end position="382"/>
    </location>
</feature>
<dbReference type="EMBL" id="JABELV010000015">
    <property type="protein sequence ID" value="KAG7570927.1"/>
    <property type="molecule type" value="Genomic_DNA"/>
</dbReference>
<comment type="caution">
    <text evidence="5">The sequence shown here is derived from an EMBL/GenBank/DDBJ whole genome shotgun (WGS) entry which is preliminary data.</text>
</comment>
<evidence type="ECO:0008006" key="7">
    <source>
        <dbReference type="Google" id="ProtNLM"/>
    </source>
</evidence>
<dbReference type="InterPro" id="IPR036305">
    <property type="entry name" value="RGS_sf"/>
</dbReference>
<dbReference type="SMART" id="SM00049">
    <property type="entry name" value="DEP"/>
    <property type="match status" value="2"/>
</dbReference>
<feature type="compositionally biased region" description="Polar residues" evidence="2">
    <location>
        <begin position="368"/>
        <end position="379"/>
    </location>
</feature>
<feature type="domain" description="DEP" evidence="4">
    <location>
        <begin position="243"/>
        <end position="325"/>
    </location>
</feature>
<dbReference type="InterPro" id="IPR016137">
    <property type="entry name" value="RGS"/>
</dbReference>
<organism evidence="5 6">
    <name type="scientific">Filobasidium floriforme</name>
    <dbReference type="NCBI Taxonomy" id="5210"/>
    <lineage>
        <taxon>Eukaryota</taxon>
        <taxon>Fungi</taxon>
        <taxon>Dikarya</taxon>
        <taxon>Basidiomycota</taxon>
        <taxon>Agaricomycotina</taxon>
        <taxon>Tremellomycetes</taxon>
        <taxon>Filobasidiales</taxon>
        <taxon>Filobasidiaceae</taxon>
        <taxon>Filobasidium</taxon>
    </lineage>
</organism>
<dbReference type="InterPro" id="IPR044926">
    <property type="entry name" value="RGS_subdomain_2"/>
</dbReference>
<dbReference type="SUPFAM" id="SSF48097">
    <property type="entry name" value="Regulator of G-protein signaling, RGS"/>
    <property type="match status" value="1"/>
</dbReference>
<dbReference type="InterPro" id="IPR000591">
    <property type="entry name" value="DEP_dom"/>
</dbReference>
<evidence type="ECO:0000259" key="4">
    <source>
        <dbReference type="PROSITE" id="PS50186"/>
    </source>
</evidence>
<dbReference type="Pfam" id="PF25889">
    <property type="entry name" value="WHD_Fungal_DR"/>
    <property type="match status" value="1"/>
</dbReference>
<dbReference type="Gene3D" id="1.10.167.10">
    <property type="entry name" value="Regulator of G-protein Signalling 4, domain 2"/>
    <property type="match status" value="1"/>
</dbReference>
<protein>
    <recommendedName>
        <fullName evidence="7">Crg1</fullName>
    </recommendedName>
</protein>
<dbReference type="SUPFAM" id="SSF46785">
    <property type="entry name" value="Winged helix' DNA-binding domain"/>
    <property type="match status" value="2"/>
</dbReference>
<dbReference type="PANTHER" id="PTHR10845:SF192">
    <property type="entry name" value="DOUBLE HIT, ISOFORM B"/>
    <property type="match status" value="1"/>
</dbReference>
<dbReference type="PROSITE" id="PS50132">
    <property type="entry name" value="RGS"/>
    <property type="match status" value="1"/>
</dbReference>
<evidence type="ECO:0000313" key="5">
    <source>
        <dbReference type="EMBL" id="KAG7570927.1"/>
    </source>
</evidence>
<proteinExistence type="predicted"/>
<evidence type="ECO:0000256" key="1">
    <source>
        <dbReference type="ARBA" id="ARBA00022700"/>
    </source>
</evidence>
<dbReference type="CDD" id="cd08708">
    <property type="entry name" value="RGS_FLBA"/>
    <property type="match status" value="1"/>
</dbReference>
<dbReference type="InterPro" id="IPR036390">
    <property type="entry name" value="WH_DNA-bd_sf"/>
</dbReference>
<dbReference type="Pfam" id="PF00615">
    <property type="entry name" value="RGS"/>
    <property type="match status" value="1"/>
</dbReference>
<feature type="region of interest" description="Disordered" evidence="2">
    <location>
        <begin position="212"/>
        <end position="233"/>
    </location>
</feature>
<sequence>MSANTSHLMKTTRRGRPFVKDTHDLFATLIVSLRLENHRSLFKVYPNSFSTDEACTNLASLKFSQSNRSPDPKDPTRIVTTTTTTTFSMTRDMAKGICQHFMDARLIENAADLDNLAFKDRGIYMLTPKGLHVLERFITKNGISAEHLLKVFATQSICLKLLHLERRAGDDEILIGKAVIEIIFKRFLGRQPNLARQEDERNLGLVVKKVPAVEREKSPPTPPGGPSSPEKEKDKITFGHDIVFLASAGMDWLCDFTTIVGRDEAAEMCAHFVRYGLIKLVPDTKTRPLDPAKIVVVRTASAPTGLQTGEAEFRFMEKTYYKVTPEGRRWAKWTDAMNRPSLQSSSSSQPGKSVSPEPYRSSEDVQETARNPTRSLSSTTDDRMIRRTSLVDRLRLEYLDIGASGSNRVVVDDKHQFKDSHTSKLKQILEEPSLRSLFREFLRANFCEENLSFWLDVQDFKRRFNTTSSAVASPLPVKGPAQKPQGHSAMERHQQDLIAMAFVIYNTYLAPASSCELNIDHNLREELVSYMSKIVAEVSTREGKDAVSHGTLDPAMAAKSLQASQLQTMVRLYERIQSYIFRLMATDSVPKFCKTEKYVEIMQAVFDHEIVVVDADSEGKRDQIDDLGMKSPARAYVTISQAANEKQAALLKSQQQNDSAH</sequence>
<feature type="domain" description="RGS" evidence="3">
    <location>
        <begin position="424"/>
        <end position="602"/>
    </location>
</feature>
<evidence type="ECO:0000256" key="2">
    <source>
        <dbReference type="SAM" id="MobiDB-lite"/>
    </source>
</evidence>
<evidence type="ECO:0000313" key="6">
    <source>
        <dbReference type="Proteomes" id="UP000812966"/>
    </source>
</evidence>
<dbReference type="Gene3D" id="1.10.10.10">
    <property type="entry name" value="Winged helix-like DNA-binding domain superfamily/Winged helix DNA-binding domain"/>
    <property type="match status" value="1"/>
</dbReference>
<dbReference type="GO" id="GO:0035556">
    <property type="term" value="P:intracellular signal transduction"/>
    <property type="evidence" value="ECO:0007669"/>
    <property type="project" value="InterPro"/>
</dbReference>
<name>A0A8K0NT42_9TREE</name>
<evidence type="ECO:0000259" key="3">
    <source>
        <dbReference type="PROSITE" id="PS50132"/>
    </source>
</evidence>
<dbReference type="InterPro" id="IPR058855">
    <property type="entry name" value="RGS1/SST2-like_Fungal-DR"/>
</dbReference>
<gene>
    <name evidence="5" type="ORF">FFLO_01125</name>
</gene>
<dbReference type="PROSITE" id="PS50186">
    <property type="entry name" value="DEP"/>
    <property type="match status" value="1"/>
</dbReference>
<dbReference type="GO" id="GO:0009968">
    <property type="term" value="P:negative regulation of signal transduction"/>
    <property type="evidence" value="ECO:0007669"/>
    <property type="project" value="UniProtKB-KW"/>
</dbReference>
<keyword evidence="1" id="KW-0734">Signal transduction inhibitor</keyword>
<dbReference type="AlphaFoldDB" id="A0A8K0NT42"/>
<dbReference type="InterPro" id="IPR036388">
    <property type="entry name" value="WH-like_DNA-bd_sf"/>
</dbReference>
<keyword evidence="6" id="KW-1185">Reference proteome</keyword>